<protein>
    <submittedName>
        <fullName evidence="1">Uncharacterized protein</fullName>
    </submittedName>
</protein>
<accession>A0A840VFG8</accession>
<evidence type="ECO:0000313" key="1">
    <source>
        <dbReference type="EMBL" id="MBB5352560.1"/>
    </source>
</evidence>
<name>A0A840VFG8_9BACT</name>
<organism evidence="1 2">
    <name type="scientific">Haloferula luteola</name>
    <dbReference type="NCBI Taxonomy" id="595692"/>
    <lineage>
        <taxon>Bacteria</taxon>
        <taxon>Pseudomonadati</taxon>
        <taxon>Verrucomicrobiota</taxon>
        <taxon>Verrucomicrobiia</taxon>
        <taxon>Verrucomicrobiales</taxon>
        <taxon>Verrucomicrobiaceae</taxon>
        <taxon>Haloferula</taxon>
    </lineage>
</organism>
<dbReference type="Proteomes" id="UP000557717">
    <property type="component" value="Unassembled WGS sequence"/>
</dbReference>
<comment type="caution">
    <text evidence="1">The sequence shown here is derived from an EMBL/GenBank/DDBJ whole genome shotgun (WGS) entry which is preliminary data.</text>
</comment>
<reference evidence="1 2" key="1">
    <citation type="submission" date="2020-08" db="EMBL/GenBank/DDBJ databases">
        <title>Genomic Encyclopedia of Type Strains, Phase IV (KMG-IV): sequencing the most valuable type-strain genomes for metagenomic binning, comparative biology and taxonomic classification.</title>
        <authorList>
            <person name="Goeker M."/>
        </authorList>
    </citation>
    <scope>NUCLEOTIDE SEQUENCE [LARGE SCALE GENOMIC DNA]</scope>
    <source>
        <strain evidence="1 2">YC6886</strain>
    </source>
</reference>
<dbReference type="EMBL" id="JACHFD010000013">
    <property type="protein sequence ID" value="MBB5352560.1"/>
    <property type="molecule type" value="Genomic_DNA"/>
</dbReference>
<gene>
    <name evidence="1" type="ORF">HNR46_002806</name>
</gene>
<dbReference type="RefSeq" id="WP_184019696.1">
    <property type="nucleotide sequence ID" value="NZ_JACHFD010000013.1"/>
</dbReference>
<sequence>MSTLSDRDYSFEDGVKAGDLILGLIEKIDPDLREDCRTFLSAEQLDPLLERFREITKSRSPMPCVEGLISRLIKPTIFECSLMTFWGAADFWKNQEENFPSCEIAQDLGFVQLGFWRGDCDGDAWIIDTALQRLASLSLDVCEFGADQVRLSCTLIFDSPWQWHSFLRCVAWERGWIPENK</sequence>
<evidence type="ECO:0000313" key="2">
    <source>
        <dbReference type="Proteomes" id="UP000557717"/>
    </source>
</evidence>
<proteinExistence type="predicted"/>
<dbReference type="AlphaFoldDB" id="A0A840VFG8"/>
<keyword evidence="2" id="KW-1185">Reference proteome</keyword>